<evidence type="ECO:0000256" key="1">
    <source>
        <dbReference type="SAM" id="Phobius"/>
    </source>
</evidence>
<keyword evidence="1" id="KW-0812">Transmembrane</keyword>
<dbReference type="Proteomes" id="UP001597108">
    <property type="component" value="Unassembled WGS sequence"/>
</dbReference>
<reference evidence="3" key="1">
    <citation type="journal article" date="2019" name="Int. J. Syst. Evol. Microbiol.">
        <title>The Global Catalogue of Microorganisms (GCM) 10K type strain sequencing project: providing services to taxonomists for standard genome sequencing and annotation.</title>
        <authorList>
            <consortium name="The Broad Institute Genomics Platform"/>
            <consortium name="The Broad Institute Genome Sequencing Center for Infectious Disease"/>
            <person name="Wu L."/>
            <person name="Ma J."/>
        </authorList>
    </citation>
    <scope>NUCLEOTIDE SEQUENCE [LARGE SCALE GENOMIC DNA]</scope>
    <source>
        <strain evidence="3">CCUG 60524</strain>
    </source>
</reference>
<evidence type="ECO:0000313" key="3">
    <source>
        <dbReference type="Proteomes" id="UP001597108"/>
    </source>
</evidence>
<gene>
    <name evidence="2" type="ORF">ACFQ2S_20520</name>
</gene>
<organism evidence="2 3">
    <name type="scientific">Tropicimonas aquimaris</name>
    <dbReference type="NCBI Taxonomy" id="914152"/>
    <lineage>
        <taxon>Bacteria</taxon>
        <taxon>Pseudomonadati</taxon>
        <taxon>Pseudomonadota</taxon>
        <taxon>Alphaproteobacteria</taxon>
        <taxon>Rhodobacterales</taxon>
        <taxon>Roseobacteraceae</taxon>
        <taxon>Tropicimonas</taxon>
    </lineage>
</organism>
<keyword evidence="1" id="KW-1133">Transmembrane helix</keyword>
<accession>A0ABW3IVL5</accession>
<evidence type="ECO:0000313" key="2">
    <source>
        <dbReference type="EMBL" id="MFD0982024.1"/>
    </source>
</evidence>
<comment type="caution">
    <text evidence="2">The sequence shown here is derived from an EMBL/GenBank/DDBJ whole genome shotgun (WGS) entry which is preliminary data.</text>
</comment>
<sequence length="84" mass="8518">MSNKGNTLPAKVTVPISLVVIVLVLIGEAPAGIRGALIGAAFAIPIPSLVNRPINVWIHGFLIAFSMSAGAVIAGFLWGIGGIS</sequence>
<keyword evidence="3" id="KW-1185">Reference proteome</keyword>
<protein>
    <submittedName>
        <fullName evidence="2">Uncharacterized protein</fullName>
    </submittedName>
</protein>
<feature type="transmembrane region" description="Helical" evidence="1">
    <location>
        <begin position="56"/>
        <end position="80"/>
    </location>
</feature>
<dbReference type="EMBL" id="JBHTJT010000050">
    <property type="protein sequence ID" value="MFD0982024.1"/>
    <property type="molecule type" value="Genomic_DNA"/>
</dbReference>
<feature type="transmembrane region" description="Helical" evidence="1">
    <location>
        <begin position="12"/>
        <end position="44"/>
    </location>
</feature>
<proteinExistence type="predicted"/>
<dbReference type="RefSeq" id="WP_386077388.1">
    <property type="nucleotide sequence ID" value="NZ_JBHTJT010000050.1"/>
</dbReference>
<keyword evidence="1" id="KW-0472">Membrane</keyword>
<name>A0ABW3IVL5_9RHOB</name>